<keyword evidence="3" id="KW-1133">Transmembrane helix</keyword>
<feature type="chain" id="PRO_5019133235" evidence="5">
    <location>
        <begin position="19"/>
        <end position="1283"/>
    </location>
</feature>
<accession>A0A411Z6H6</accession>
<evidence type="ECO:0000256" key="2">
    <source>
        <dbReference type="ARBA" id="ARBA00022692"/>
    </source>
</evidence>
<dbReference type="PANTHER" id="PTHR36985">
    <property type="entry name" value="TRANSLOCATION AND ASSEMBLY MODULE SUBUNIT TAMB"/>
    <property type="match status" value="1"/>
</dbReference>
<comment type="caution">
    <text evidence="7">The sequence shown here is derived from an EMBL/GenBank/DDBJ whole genome shotgun (WGS) entry which is preliminary data.</text>
</comment>
<dbReference type="GO" id="GO:0005886">
    <property type="term" value="C:plasma membrane"/>
    <property type="evidence" value="ECO:0007669"/>
    <property type="project" value="InterPro"/>
</dbReference>
<reference evidence="7 8" key="1">
    <citation type="submission" date="2018-08" db="EMBL/GenBank/DDBJ databases">
        <title>Flavobacterium tibetense sp. nov., isolated from a wetland YonghuCo on Tibetan Plateau.</title>
        <authorList>
            <person name="Phurbu D."/>
            <person name="Lu H."/>
            <person name="Xing P."/>
        </authorList>
    </citation>
    <scope>NUCLEOTIDE SEQUENCE [LARGE SCALE GENOMIC DNA]</scope>
    <source>
        <strain evidence="7 8">DJC</strain>
    </source>
</reference>
<keyword evidence="2" id="KW-0812">Transmembrane</keyword>
<dbReference type="Pfam" id="PF04357">
    <property type="entry name" value="TamB"/>
    <property type="match status" value="1"/>
</dbReference>
<evidence type="ECO:0000256" key="1">
    <source>
        <dbReference type="ARBA" id="ARBA00004167"/>
    </source>
</evidence>
<dbReference type="PANTHER" id="PTHR36985:SF1">
    <property type="entry name" value="TRANSLOCATION AND ASSEMBLY MODULE SUBUNIT TAMB"/>
    <property type="match status" value="1"/>
</dbReference>
<name>A0A411Z6H6_9RHOB</name>
<feature type="signal peptide" evidence="5">
    <location>
        <begin position="1"/>
        <end position="18"/>
    </location>
</feature>
<dbReference type="EMBL" id="QWEY01000001">
    <property type="protein sequence ID" value="RGP38680.1"/>
    <property type="molecule type" value="Genomic_DNA"/>
</dbReference>
<protein>
    <submittedName>
        <fullName evidence="7">Translocation and assembly module protein TamB</fullName>
    </submittedName>
</protein>
<sequence>MRWLLPLALIAAPCVTFAQDAEPETEAERTDRGTIVAFLEDNLSGAGRQVTLRGFQGALSSRATATQLTIADDDGIWLTLNDIVLDWSRSSLLAGQVSVNELTAAEIIVARAPLSEQGTPAPEASGFALPELPVSIEISKISAARVVLGESLLGQAVEGSIEASVSLSGGNGSADLTINRTDSGPDGRIDLAASYANDTTQLSLSLNAVEDAGGIAATLLDLPGAPSVALQINGEGPLDNFASTIALTSDGAERLAGTVTLTGTDTGGTMFNADLSGDLAPLFIPQYADFLGDSVSLNVTGQRDAGGRLDLSALDLRARSVELRGQTTIAADGLPEVIALSGFLRDPDNNPVLIPGFDAGVSVRTARLDIGYNAVTDESWRAVIEAEDVITPEASLARMDLRGSGRISRTAVGRVIGGSFTMTGSGIALQDPNLSMALGETVTASTRLFWQEGTGVTRIGALDLTAGPVTLSAGGEIAGLTEGFRTRGRLSVEATDLSPLSGLAGRPLSGRGTITASGQGSPLAGDFDVQARIDGQNLTVDIPEADNLLRGPASIALDIRRDTTGTVLRSFAVRAPSLAADGAGTLTSDLADVNLTLRMDDLSRLGPDYGGSINGTLQLSGPLTSGQARIETDLTATALRTGIPEADRMLNGTSQVALIANLIDSTLIVEQLNVTTPGATASATGLLATSGSDITAQLSLQDLSRLRPEFGGRISANATFKGTPDTAALTLTAETGDLRFGVTNTNRLLSGTSQLTAALRLEDGVLRVDDLSLRNPQLTAQATGRLTDTRREIDLTARLVNLGLLLPEFPGPVTLSGTAVESGNAYTLSLTGTGPGSIDARVAGQIASDFRTANLTVQGSAQAGLANPFLGNRVVSGPLSIDLRLNGPLALSSLSGRVALSGGTLADPALPFALQAIDASATLAAGSAQITTTANVSSGGRVSLSGPISLTAPYRADLGLTLSGVILRDPQLYETLANGQLRITGPLTGGALIAGRIALPQTEIRIAATGFSGQELLDGLQHIGEPAAVRETRRRAGLIADPSANGQTTPARPFELDVEISAPNQLFIRGRGLDAELGGTLRITGTTDNIIPSGAFNLIRGRLDILGRRLTLTEASLQLEGDFDANLRIVASSENDSITSSVVIEGSANDPQVSFTSNPQLPQEEVLSQLLFGRRLDSLSALQALQLANAVATLAGRGGEGLVSRLRQGFGLDDLDVQTSADGTTQLTAGKYLTENVYSEIVVDQNGKSQINLNLDISDNVTLKGRVGADGNTGIGVFYERDY</sequence>
<dbReference type="OrthoDB" id="7784409at2"/>
<dbReference type="RefSeq" id="WP_118149425.1">
    <property type="nucleotide sequence ID" value="NZ_QWEY01000001.1"/>
</dbReference>
<evidence type="ECO:0000256" key="3">
    <source>
        <dbReference type="ARBA" id="ARBA00022989"/>
    </source>
</evidence>
<evidence type="ECO:0000256" key="4">
    <source>
        <dbReference type="ARBA" id="ARBA00023136"/>
    </source>
</evidence>
<keyword evidence="8" id="KW-1185">Reference proteome</keyword>
<proteinExistence type="predicted"/>
<evidence type="ECO:0000313" key="8">
    <source>
        <dbReference type="Proteomes" id="UP000284547"/>
    </source>
</evidence>
<dbReference type="Proteomes" id="UP000284547">
    <property type="component" value="Unassembled WGS sequence"/>
</dbReference>
<evidence type="ECO:0000313" key="7">
    <source>
        <dbReference type="EMBL" id="RGP38680.1"/>
    </source>
</evidence>
<comment type="subcellular location">
    <subcellularLocation>
        <location evidence="1">Membrane</location>
        <topology evidence="1">Single-pass membrane protein</topology>
    </subcellularLocation>
</comment>
<dbReference type="GO" id="GO:0009306">
    <property type="term" value="P:protein secretion"/>
    <property type="evidence" value="ECO:0007669"/>
    <property type="project" value="InterPro"/>
</dbReference>
<organism evidence="7 8">
    <name type="scientific">Pseudotabrizicola alkalilacus</name>
    <dbReference type="NCBI Taxonomy" id="2305252"/>
    <lineage>
        <taxon>Bacteria</taxon>
        <taxon>Pseudomonadati</taxon>
        <taxon>Pseudomonadota</taxon>
        <taxon>Alphaproteobacteria</taxon>
        <taxon>Rhodobacterales</taxon>
        <taxon>Paracoccaceae</taxon>
        <taxon>Pseudotabrizicola</taxon>
    </lineage>
</organism>
<gene>
    <name evidence="7" type="ORF">D1012_00680</name>
</gene>
<feature type="domain" description="Translocation and assembly module TamB C-terminal" evidence="6">
    <location>
        <begin position="933"/>
        <end position="1283"/>
    </location>
</feature>
<keyword evidence="4" id="KW-0472">Membrane</keyword>
<evidence type="ECO:0000256" key="5">
    <source>
        <dbReference type="SAM" id="SignalP"/>
    </source>
</evidence>
<keyword evidence="5" id="KW-0732">Signal</keyword>
<dbReference type="InterPro" id="IPR007452">
    <property type="entry name" value="TamB_C"/>
</dbReference>
<evidence type="ECO:0000259" key="6">
    <source>
        <dbReference type="Pfam" id="PF04357"/>
    </source>
</evidence>